<name>A0A1V4IVG5_9CLOT</name>
<gene>
    <name evidence="8" type="primary">rluD_1</name>
    <name evidence="8" type="ORF">CLORY_09590</name>
</gene>
<proteinExistence type="inferred from homology"/>
<sequence length="297" mass="33978">MSILKYVIDDINDNKKLRDYLKSSAGLSTRLLRGAAMDGRIKVNSKTAKLNYVLKLKDIVEVDVSKKESQNIVPEKMELDIIYEDEDIIVVNKPPFMVVHPTKTHGEHTLASGVLYHFKENGEDCIVRLVSRLDMDTSGLIVIAKNQYSHMFLAKEMEKNTFEKQYTAVVWGNLSQDSDTIDLPILRPSLESIKRVVREDGQRSITHYQVMEHLAKGDIVRLKLETGRTHQIRVHLSHLGHPIVGDILYGSEDDRELIARQALHASGLKFMHPRKNEVMEFQSPLPEDMSKLIERLK</sequence>
<protein>
    <recommendedName>
        <fullName evidence="6">Pseudouridine synthase</fullName>
        <ecNumber evidence="6">5.4.99.-</ecNumber>
    </recommendedName>
</protein>
<dbReference type="Pfam" id="PF00849">
    <property type="entry name" value="PseudoU_synth_2"/>
    <property type="match status" value="1"/>
</dbReference>
<feature type="active site" evidence="4">
    <location>
        <position position="134"/>
    </location>
</feature>
<dbReference type="GO" id="GO:0000455">
    <property type="term" value="P:enzyme-directed rRNA pseudouridine synthesis"/>
    <property type="evidence" value="ECO:0007669"/>
    <property type="project" value="TreeGrafter"/>
</dbReference>
<dbReference type="RefSeq" id="WP_079422390.1">
    <property type="nucleotide sequence ID" value="NZ_MZGV01000007.1"/>
</dbReference>
<dbReference type="CDD" id="cd02869">
    <property type="entry name" value="PseudoU_synth_RluA_like"/>
    <property type="match status" value="1"/>
</dbReference>
<evidence type="ECO:0000259" key="7">
    <source>
        <dbReference type="Pfam" id="PF00849"/>
    </source>
</evidence>
<evidence type="ECO:0000256" key="2">
    <source>
        <dbReference type="ARBA" id="ARBA00010876"/>
    </source>
</evidence>
<keyword evidence="9" id="KW-1185">Reference proteome</keyword>
<evidence type="ECO:0000256" key="6">
    <source>
        <dbReference type="RuleBase" id="RU362028"/>
    </source>
</evidence>
<dbReference type="InterPro" id="IPR020103">
    <property type="entry name" value="PsdUridine_synth_cat_dom_sf"/>
</dbReference>
<keyword evidence="3 6" id="KW-0413">Isomerase</keyword>
<dbReference type="Proteomes" id="UP000190080">
    <property type="component" value="Unassembled WGS sequence"/>
</dbReference>
<dbReference type="SUPFAM" id="SSF55174">
    <property type="entry name" value="Alpha-L RNA-binding motif"/>
    <property type="match status" value="1"/>
</dbReference>
<dbReference type="GO" id="GO:0140098">
    <property type="term" value="F:catalytic activity, acting on RNA"/>
    <property type="evidence" value="ECO:0007669"/>
    <property type="project" value="UniProtKB-ARBA"/>
</dbReference>
<evidence type="ECO:0000256" key="1">
    <source>
        <dbReference type="ARBA" id="ARBA00000073"/>
    </source>
</evidence>
<comment type="catalytic activity">
    <reaction evidence="1 6">
        <text>a uridine in RNA = a pseudouridine in RNA</text>
        <dbReference type="Rhea" id="RHEA:48348"/>
        <dbReference type="Rhea" id="RHEA-COMP:12068"/>
        <dbReference type="Rhea" id="RHEA-COMP:12069"/>
        <dbReference type="ChEBI" id="CHEBI:65314"/>
        <dbReference type="ChEBI" id="CHEBI:65315"/>
    </reaction>
</comment>
<dbReference type="EC" id="5.4.99.-" evidence="6"/>
<keyword evidence="5" id="KW-0694">RNA-binding</keyword>
<dbReference type="InterPro" id="IPR050188">
    <property type="entry name" value="RluA_PseudoU_synthase"/>
</dbReference>
<evidence type="ECO:0000313" key="8">
    <source>
        <dbReference type="EMBL" id="OPJ63775.1"/>
    </source>
</evidence>
<accession>A0A1V4IVG5</accession>
<dbReference type="EMBL" id="MZGV01000007">
    <property type="protein sequence ID" value="OPJ63775.1"/>
    <property type="molecule type" value="Genomic_DNA"/>
</dbReference>
<dbReference type="FunFam" id="3.30.2350.10:FF:000005">
    <property type="entry name" value="Pseudouridine synthase"/>
    <property type="match status" value="1"/>
</dbReference>
<dbReference type="PANTHER" id="PTHR21600">
    <property type="entry name" value="MITOCHONDRIAL RNA PSEUDOURIDINE SYNTHASE"/>
    <property type="match status" value="1"/>
</dbReference>
<dbReference type="InterPro" id="IPR006225">
    <property type="entry name" value="PsdUridine_synth_RluC/D"/>
</dbReference>
<evidence type="ECO:0000256" key="4">
    <source>
        <dbReference type="PIRSR" id="PIRSR606225-1"/>
    </source>
</evidence>
<dbReference type="SUPFAM" id="SSF55120">
    <property type="entry name" value="Pseudouridine synthase"/>
    <property type="match status" value="1"/>
</dbReference>
<organism evidence="8 9">
    <name type="scientific">Clostridium oryzae</name>
    <dbReference type="NCBI Taxonomy" id="1450648"/>
    <lineage>
        <taxon>Bacteria</taxon>
        <taxon>Bacillati</taxon>
        <taxon>Bacillota</taxon>
        <taxon>Clostridia</taxon>
        <taxon>Eubacteriales</taxon>
        <taxon>Clostridiaceae</taxon>
        <taxon>Clostridium</taxon>
    </lineage>
</organism>
<dbReference type="GO" id="GO:0003723">
    <property type="term" value="F:RNA binding"/>
    <property type="evidence" value="ECO:0007669"/>
    <property type="project" value="UniProtKB-KW"/>
</dbReference>
<dbReference type="PROSITE" id="PS50889">
    <property type="entry name" value="S4"/>
    <property type="match status" value="1"/>
</dbReference>
<dbReference type="Gene3D" id="3.30.2350.10">
    <property type="entry name" value="Pseudouridine synthase"/>
    <property type="match status" value="1"/>
</dbReference>
<comment type="caution">
    <text evidence="8">The sequence shown here is derived from an EMBL/GenBank/DDBJ whole genome shotgun (WGS) entry which is preliminary data.</text>
</comment>
<evidence type="ECO:0000256" key="3">
    <source>
        <dbReference type="ARBA" id="ARBA00023235"/>
    </source>
</evidence>
<dbReference type="AlphaFoldDB" id="A0A1V4IVG5"/>
<reference evidence="8 9" key="1">
    <citation type="submission" date="2017-03" db="EMBL/GenBank/DDBJ databases">
        <title>Genome sequence of Clostridium oryzae DSM 28571.</title>
        <authorList>
            <person name="Poehlein A."/>
            <person name="Daniel R."/>
        </authorList>
    </citation>
    <scope>NUCLEOTIDE SEQUENCE [LARGE SCALE GENOMIC DNA]</scope>
    <source>
        <strain evidence="8 9">DSM 28571</strain>
    </source>
</reference>
<dbReference type="OrthoDB" id="9807829at2"/>
<dbReference type="PANTHER" id="PTHR21600:SF44">
    <property type="entry name" value="RIBOSOMAL LARGE SUBUNIT PSEUDOURIDINE SYNTHASE D"/>
    <property type="match status" value="1"/>
</dbReference>
<comment type="function">
    <text evidence="6">Responsible for synthesis of pseudouridine from uracil.</text>
</comment>
<dbReference type="GO" id="GO:0009982">
    <property type="term" value="F:pseudouridine synthase activity"/>
    <property type="evidence" value="ECO:0007669"/>
    <property type="project" value="InterPro"/>
</dbReference>
<dbReference type="NCBIfam" id="TIGR00005">
    <property type="entry name" value="rluA_subfam"/>
    <property type="match status" value="1"/>
</dbReference>
<dbReference type="CDD" id="cd00165">
    <property type="entry name" value="S4"/>
    <property type="match status" value="1"/>
</dbReference>
<feature type="domain" description="Pseudouridine synthase RsuA/RluA-like" evidence="7">
    <location>
        <begin position="87"/>
        <end position="238"/>
    </location>
</feature>
<evidence type="ECO:0000313" key="9">
    <source>
        <dbReference type="Proteomes" id="UP000190080"/>
    </source>
</evidence>
<dbReference type="STRING" id="1450648.CLORY_09590"/>
<comment type="similarity">
    <text evidence="2 6">Belongs to the pseudouridine synthase RluA family.</text>
</comment>
<evidence type="ECO:0000256" key="5">
    <source>
        <dbReference type="PROSITE-ProRule" id="PRU00182"/>
    </source>
</evidence>
<dbReference type="InterPro" id="IPR006145">
    <property type="entry name" value="PsdUridine_synth_RsuA/RluA"/>
</dbReference>